<keyword evidence="12" id="KW-1185">Reference proteome</keyword>
<evidence type="ECO:0000256" key="3">
    <source>
        <dbReference type="ARBA" id="ARBA00022741"/>
    </source>
</evidence>
<keyword evidence="7" id="KW-0175">Coiled coil</keyword>
<dbReference type="EMBL" id="ML986514">
    <property type="protein sequence ID" value="KAF2273023.1"/>
    <property type="molecule type" value="Genomic_DNA"/>
</dbReference>
<dbReference type="Pfam" id="PF01743">
    <property type="entry name" value="PolyA_pol"/>
    <property type="match status" value="2"/>
</dbReference>
<reference evidence="11" key="1">
    <citation type="journal article" date="2020" name="Stud. Mycol.">
        <title>101 Dothideomycetes genomes: a test case for predicting lifestyles and emergence of pathogens.</title>
        <authorList>
            <person name="Haridas S."/>
            <person name="Albert R."/>
            <person name="Binder M."/>
            <person name="Bloem J."/>
            <person name="Labutti K."/>
            <person name="Salamov A."/>
            <person name="Andreopoulos B."/>
            <person name="Baker S."/>
            <person name="Barry K."/>
            <person name="Bills G."/>
            <person name="Bluhm B."/>
            <person name="Cannon C."/>
            <person name="Castanera R."/>
            <person name="Culley D."/>
            <person name="Daum C."/>
            <person name="Ezra D."/>
            <person name="Gonzalez J."/>
            <person name="Henrissat B."/>
            <person name="Kuo A."/>
            <person name="Liang C."/>
            <person name="Lipzen A."/>
            <person name="Lutzoni F."/>
            <person name="Magnuson J."/>
            <person name="Mondo S."/>
            <person name="Nolan M."/>
            <person name="Ohm R."/>
            <person name="Pangilinan J."/>
            <person name="Park H.-J."/>
            <person name="Ramirez L."/>
            <person name="Alfaro M."/>
            <person name="Sun H."/>
            <person name="Tritt A."/>
            <person name="Yoshinaga Y."/>
            <person name="Zwiers L.-H."/>
            <person name="Turgeon B."/>
            <person name="Goodwin S."/>
            <person name="Spatafora J."/>
            <person name="Crous P."/>
            <person name="Grigoriev I."/>
        </authorList>
    </citation>
    <scope>NUCLEOTIDE SEQUENCE</scope>
    <source>
        <strain evidence="11">CBS 379.55</strain>
    </source>
</reference>
<keyword evidence="4 6" id="KW-0694">RNA-binding</keyword>
<proteinExistence type="inferred from homology"/>
<dbReference type="PANTHER" id="PTHR13734:SF5">
    <property type="entry name" value="CCA TRNA NUCLEOTIDYLTRANSFERASE, MITOCHONDRIAL"/>
    <property type="match status" value="1"/>
</dbReference>
<dbReference type="InterPro" id="IPR043519">
    <property type="entry name" value="NT_sf"/>
</dbReference>
<accession>A0A6A6JA21</accession>
<evidence type="ECO:0000313" key="12">
    <source>
        <dbReference type="Proteomes" id="UP000800097"/>
    </source>
</evidence>
<dbReference type="RefSeq" id="XP_033650562.1">
    <property type="nucleotide sequence ID" value="XM_033799107.1"/>
</dbReference>
<dbReference type="GO" id="GO:0052927">
    <property type="term" value="F:CC tRNA cytidylyltransferase activity"/>
    <property type="evidence" value="ECO:0007669"/>
    <property type="project" value="TreeGrafter"/>
</dbReference>
<dbReference type="SUPFAM" id="SSF81891">
    <property type="entry name" value="Poly A polymerase C-terminal region-like"/>
    <property type="match status" value="1"/>
</dbReference>
<dbReference type="InterPro" id="IPR032828">
    <property type="entry name" value="PolyA_RNA-bd"/>
</dbReference>
<feature type="coiled-coil region" evidence="7">
    <location>
        <begin position="1"/>
        <end position="28"/>
    </location>
</feature>
<feature type="region of interest" description="Disordered" evidence="8">
    <location>
        <begin position="743"/>
        <end position="769"/>
    </location>
</feature>
<evidence type="ECO:0000313" key="11">
    <source>
        <dbReference type="EMBL" id="KAF2273023.1"/>
    </source>
</evidence>
<evidence type="ECO:0000256" key="1">
    <source>
        <dbReference type="ARBA" id="ARBA00007265"/>
    </source>
</evidence>
<feature type="compositionally biased region" description="Low complexity" evidence="8">
    <location>
        <begin position="749"/>
        <end position="759"/>
    </location>
</feature>
<feature type="domain" description="tRNA nucleotidyltransferase/poly(A) polymerase RNA and SrmB- binding" evidence="10">
    <location>
        <begin position="261"/>
        <end position="320"/>
    </location>
</feature>
<dbReference type="InterPro" id="IPR002646">
    <property type="entry name" value="PolA_pol_head_dom"/>
</dbReference>
<dbReference type="GO" id="GO:0003723">
    <property type="term" value="F:RNA binding"/>
    <property type="evidence" value="ECO:0007669"/>
    <property type="project" value="UniProtKB-KW"/>
</dbReference>
<dbReference type="OrthoDB" id="445712at2759"/>
<evidence type="ECO:0000256" key="6">
    <source>
        <dbReference type="RuleBase" id="RU003953"/>
    </source>
</evidence>
<comment type="similarity">
    <text evidence="1 6">Belongs to the tRNA nucleotidyltransferase/poly(A) polymerase family.</text>
</comment>
<dbReference type="GO" id="GO:0001680">
    <property type="term" value="P:tRNA 3'-terminal CCA addition"/>
    <property type="evidence" value="ECO:0007669"/>
    <property type="project" value="UniProtKB-ARBA"/>
</dbReference>
<organism evidence="11 12">
    <name type="scientific">Westerdykella ornata</name>
    <dbReference type="NCBI Taxonomy" id="318751"/>
    <lineage>
        <taxon>Eukaryota</taxon>
        <taxon>Fungi</taxon>
        <taxon>Dikarya</taxon>
        <taxon>Ascomycota</taxon>
        <taxon>Pezizomycotina</taxon>
        <taxon>Dothideomycetes</taxon>
        <taxon>Pleosporomycetidae</taxon>
        <taxon>Pleosporales</taxon>
        <taxon>Sporormiaceae</taxon>
        <taxon>Westerdykella</taxon>
    </lineage>
</organism>
<feature type="domain" description="Poly A polymerase head" evidence="9">
    <location>
        <begin position="142"/>
        <end position="234"/>
    </location>
</feature>
<evidence type="ECO:0000256" key="5">
    <source>
        <dbReference type="ARBA" id="ARBA00034736"/>
    </source>
</evidence>
<keyword evidence="3" id="KW-0547">Nucleotide-binding</keyword>
<evidence type="ECO:0000256" key="4">
    <source>
        <dbReference type="ARBA" id="ARBA00022884"/>
    </source>
</evidence>
<feature type="domain" description="Poly A polymerase head" evidence="9">
    <location>
        <begin position="52"/>
        <end position="84"/>
    </location>
</feature>
<evidence type="ECO:0000256" key="7">
    <source>
        <dbReference type="SAM" id="Coils"/>
    </source>
</evidence>
<dbReference type="InterPro" id="IPR018870">
    <property type="entry name" value="Tti2"/>
</dbReference>
<feature type="region of interest" description="Disordered" evidence="8">
    <location>
        <begin position="103"/>
        <end position="145"/>
    </location>
</feature>
<dbReference type="Gene3D" id="1.10.3090.10">
    <property type="entry name" value="cca-adding enzyme, domain 2"/>
    <property type="match status" value="1"/>
</dbReference>
<dbReference type="GO" id="GO:0052929">
    <property type="term" value="F:ATP:3'-cytidine-cytidine-tRNA adenylyltransferase activity"/>
    <property type="evidence" value="ECO:0007669"/>
    <property type="project" value="TreeGrafter"/>
</dbReference>
<evidence type="ECO:0000256" key="8">
    <source>
        <dbReference type="SAM" id="MobiDB-lite"/>
    </source>
</evidence>
<dbReference type="AlphaFoldDB" id="A0A6A6JA21"/>
<gene>
    <name evidence="11" type="ORF">EI97DRAFT_436452</name>
</gene>
<feature type="compositionally biased region" description="Basic and acidic residues" evidence="8">
    <location>
        <begin position="103"/>
        <end position="136"/>
    </location>
</feature>
<dbReference type="Pfam" id="PF12627">
    <property type="entry name" value="PolyA_pol_RNAbd"/>
    <property type="match status" value="1"/>
</dbReference>
<name>A0A6A6JA21_WESOR</name>
<dbReference type="PANTHER" id="PTHR13734">
    <property type="entry name" value="TRNA-NUCLEOTIDYLTRANSFERASE"/>
    <property type="match status" value="1"/>
</dbReference>
<dbReference type="Gene3D" id="3.30.460.10">
    <property type="entry name" value="Beta Polymerase, domain 2"/>
    <property type="match status" value="1"/>
</dbReference>
<dbReference type="Proteomes" id="UP000800097">
    <property type="component" value="Unassembled WGS sequence"/>
</dbReference>
<evidence type="ECO:0000259" key="9">
    <source>
        <dbReference type="Pfam" id="PF01743"/>
    </source>
</evidence>
<dbReference type="CDD" id="cd05398">
    <property type="entry name" value="NT_ClassII-CCAase"/>
    <property type="match status" value="1"/>
</dbReference>
<dbReference type="SUPFAM" id="SSF81301">
    <property type="entry name" value="Nucleotidyltransferase"/>
    <property type="match status" value="2"/>
</dbReference>
<evidence type="ECO:0000259" key="10">
    <source>
        <dbReference type="Pfam" id="PF12627"/>
    </source>
</evidence>
<sequence>MNQTTLELTEVETKLRQLLLDVAAYIDESVGTGPIESAVKVPDELAHEKVVLRFTGGWVRDKLLGVGSQDIDVAINKMTGEHFGLKMLEYLDIPGNAAKYGLEERAESPKPNESDSKPKAENGKPKKENGKSEARQKSRKVGIGLTKIQANPDKSKNLETATTKIMGIDLDLVNLRKETYNEVSRNPEIEFGTPEEDAMRRDATVNAMFYNLNTSTIEDFTGRGFQDMEAKLIRTPLEPYQTFKDDPLRILRLIRFASRLGYTIDPETERAMSNAEIGEVLRIKISRERVGIELEKMLKGPDPLRAMSLIDRLGLYHTIFTDPTRELGSAPDLAHFSPAYNFVHTITSQEASDVPSIIPQTLARDADERYLAWICAALMPWADAPTVPHHKPTQRPHYAAYLVARDGFKAPNRVCDVISASLRHGEEIRQMVDRCYDKIKRPNATKVADAATARDTLGMAIRRWGASWRTQVLFNLIYEVVLGFVSRDRLLDSYATFLNQVIKYNILEAHTFRPLLTGTELAQALNTKPGPWMKDALDVVMAWQLRNSDVTDPTEAIAAVKASKEGGESKTSELSSSLATHFLTLTVRPLFSQTKSPPDITPAGHKAPTLDHTFRQRHHWEPEPWKDTHNAYVIDLFRWTLSILDPKSIEQNWALLIPPILKMMDDISLPWKARGVALLTQLLKSTPPPLLARTGLGALFEDSLFPLFTYLPTLTPEDESCQLLDNALPALLALGDVLYPSPDSPSPSKPFTFTPPNTKTPEEPPSALSTPLERFLDRTLRLAILAPLSHAHPSTYPRLATTLLLHLPALIDKMGINAVKHLQPLTTLLSNILFEPFGLAYPPLMVAAAQGLQRVVANTWPRVSVYRGVIVKGCVGAWGRCVEEEGDGKEGVEEVKREIKELMAMVEAVLEADEETRKVWRGEKEELIKIDETLKGLFEKSRRGGSEQGH</sequence>
<dbReference type="GeneID" id="54552282"/>
<dbReference type="Pfam" id="PF10521">
    <property type="entry name" value="Tti2"/>
    <property type="match status" value="1"/>
</dbReference>
<comment type="similarity">
    <text evidence="5">Belongs to the TTI2 family.</text>
</comment>
<dbReference type="GO" id="GO:0000166">
    <property type="term" value="F:nucleotide binding"/>
    <property type="evidence" value="ECO:0007669"/>
    <property type="project" value="UniProtKB-KW"/>
</dbReference>
<dbReference type="GO" id="GO:0110078">
    <property type="term" value="C:TTT Hsp90 cochaperone complex"/>
    <property type="evidence" value="ECO:0007669"/>
    <property type="project" value="InterPro"/>
</dbReference>
<keyword evidence="2 6" id="KW-0808">Transferase</keyword>
<evidence type="ECO:0000256" key="2">
    <source>
        <dbReference type="ARBA" id="ARBA00022679"/>
    </source>
</evidence>
<protein>
    <submittedName>
        <fullName evidence="11">Poly A polymerase C-terminal region-like protein</fullName>
    </submittedName>
</protein>